<dbReference type="Gene3D" id="1.10.1380.10">
    <property type="entry name" value="Neutral endopeptidase , domain2"/>
    <property type="match status" value="1"/>
</dbReference>
<dbReference type="SUPFAM" id="SSF55486">
    <property type="entry name" value="Metalloproteases ('zincins'), catalytic domain"/>
    <property type="match status" value="1"/>
</dbReference>
<dbReference type="PANTHER" id="PTHR11733">
    <property type="entry name" value="ZINC METALLOPROTEASE FAMILY M13 NEPRILYSIN-RELATED"/>
    <property type="match status" value="1"/>
</dbReference>
<feature type="region of interest" description="Disordered" evidence="1">
    <location>
        <begin position="1"/>
        <end position="113"/>
    </location>
</feature>
<protein>
    <submittedName>
        <fullName evidence="3">Uncharacterized protein</fullName>
    </submittedName>
</protein>
<name>A0A9D4QAP0_RHISA</name>
<feature type="transmembrane region" description="Helical" evidence="2">
    <location>
        <begin position="303"/>
        <end position="326"/>
    </location>
</feature>
<feature type="compositionally biased region" description="Polar residues" evidence="1">
    <location>
        <begin position="214"/>
        <end position="232"/>
    </location>
</feature>
<proteinExistence type="predicted"/>
<dbReference type="PANTHER" id="PTHR11733:SF241">
    <property type="entry name" value="GH26575P-RELATED"/>
    <property type="match status" value="1"/>
</dbReference>
<dbReference type="PROSITE" id="PS51885">
    <property type="entry name" value="NEPRILYSIN"/>
    <property type="match status" value="1"/>
</dbReference>
<dbReference type="GO" id="GO:0005886">
    <property type="term" value="C:plasma membrane"/>
    <property type="evidence" value="ECO:0007669"/>
    <property type="project" value="TreeGrafter"/>
</dbReference>
<keyword evidence="2" id="KW-1133">Transmembrane helix</keyword>
<dbReference type="Proteomes" id="UP000821837">
    <property type="component" value="Chromosome 11"/>
</dbReference>
<dbReference type="InterPro" id="IPR000718">
    <property type="entry name" value="Peptidase_M13"/>
</dbReference>
<reference evidence="3" key="2">
    <citation type="submission" date="2021-09" db="EMBL/GenBank/DDBJ databases">
        <authorList>
            <person name="Jia N."/>
            <person name="Wang J."/>
            <person name="Shi W."/>
            <person name="Du L."/>
            <person name="Sun Y."/>
            <person name="Zhan W."/>
            <person name="Jiang J."/>
            <person name="Wang Q."/>
            <person name="Zhang B."/>
            <person name="Ji P."/>
            <person name="Sakyi L.B."/>
            <person name="Cui X."/>
            <person name="Yuan T."/>
            <person name="Jiang B."/>
            <person name="Yang W."/>
            <person name="Lam T.T.-Y."/>
            <person name="Chang Q."/>
            <person name="Ding S."/>
            <person name="Wang X."/>
            <person name="Zhu J."/>
            <person name="Ruan X."/>
            <person name="Zhao L."/>
            <person name="Wei J."/>
            <person name="Que T."/>
            <person name="Du C."/>
            <person name="Cheng J."/>
            <person name="Dai P."/>
            <person name="Han X."/>
            <person name="Huang E."/>
            <person name="Gao Y."/>
            <person name="Liu J."/>
            <person name="Shao H."/>
            <person name="Ye R."/>
            <person name="Li L."/>
            <person name="Wei W."/>
            <person name="Wang X."/>
            <person name="Wang C."/>
            <person name="Huo Q."/>
            <person name="Li W."/>
            <person name="Guo W."/>
            <person name="Chen H."/>
            <person name="Chen S."/>
            <person name="Zhou L."/>
            <person name="Zhou L."/>
            <person name="Ni X."/>
            <person name="Tian J."/>
            <person name="Zhou Y."/>
            <person name="Sheng Y."/>
            <person name="Liu T."/>
            <person name="Pan Y."/>
            <person name="Xia L."/>
            <person name="Li J."/>
            <person name="Zhao F."/>
            <person name="Cao W."/>
        </authorList>
    </citation>
    <scope>NUCLEOTIDE SEQUENCE</scope>
    <source>
        <strain evidence="3">Rsan-2018</strain>
        <tissue evidence="3">Larvae</tissue>
    </source>
</reference>
<feature type="compositionally biased region" description="Basic and acidic residues" evidence="1">
    <location>
        <begin position="38"/>
        <end position="48"/>
    </location>
</feature>
<gene>
    <name evidence="3" type="ORF">HPB52_017097</name>
</gene>
<sequence>MSKKPSRQGRSSIAKEASRNERPPAAASDVEPDGASHSFDRDLEKASRSGDSLRVADEATKASRLRRRQSSTVPAPDKPNEANDLSSAFRRRGAVRRQQRLSAVVPPYSPGDRELVTAPLVAITASNATAGFPQHPGEPRRSKGAGPAICSGTPSEASHMPRTVNEESALLTSDLDKAMDAPVMPGGRRRTGGTDGKPLNEDPVRAPDNRSAVAVTSDTAPSTSKEPASTARTPVRQAAAAAAESGRSGFTRATLRFSSGRGWLGTGRSMPTDEQQPRLEDLLQVSPKKEKLSVTHPWFHRRAFIGAAALLTVLLALVLFALYMGLNANGRVAYLCDTPDCIEHVHTLGIDTGRNPSPCQCFGCFVCSGWSNDFRHINGSVTEQAVLHWFATVVKLSFGDFDRHAVINRPLIMMRRCMSSTTDEENAVRMLTAFVSKRSFAWPTPGEPEKIVDYGRALEVVLELSVVWALPLWFHVHLLPAAPSARLQRDRAVLLTPSTPSLLGRFTHETISKYQDGYSMYAYFLMDTLFTLRPPSESFKTFVTMSSGVLQGQIFHELASAIEDRLPQPILVEIGSLPKLVRNVSANDWVRALRSVYGTRAQDITESDLVLATNSELIKAVDSAFASHTAQEIFFLTVWWFVQALGATISTVLRSSVSNIPEGAYFQRLICFFHADTIFNVLLASINKAMLSTESRLAITSRLDNIRSVVVEKLRAYSKLNSETRRALSAVVESMSTVIWPEDNFGRPGGFEEYFGKPYNGSDDGFYAEWEWSRLQMYERDRQAAVPIGDYVAASKVFAFAGRDMTTYNPVLNVISISVAALRPPFYYDEATSAMFYGGLGFTYAEGIFRAVDMMAHLLNGGAVMAPSESAVTWSFWNASWCSDVREAKVMFPWLPALDVAYTAYLRFKDEASDLRLKGLRQYSPAQVFFATFCHCSCWSDTLKRKFSRMCTVTARNFGPFAEAFSCPTDAMAKMCAYA</sequence>
<evidence type="ECO:0000256" key="2">
    <source>
        <dbReference type="SAM" id="Phobius"/>
    </source>
</evidence>
<feature type="compositionally biased region" description="Basic and acidic residues" evidence="1">
    <location>
        <begin position="198"/>
        <end position="208"/>
    </location>
</feature>
<organism evidence="3 4">
    <name type="scientific">Rhipicephalus sanguineus</name>
    <name type="common">Brown dog tick</name>
    <name type="synonym">Ixodes sanguineus</name>
    <dbReference type="NCBI Taxonomy" id="34632"/>
    <lineage>
        <taxon>Eukaryota</taxon>
        <taxon>Metazoa</taxon>
        <taxon>Ecdysozoa</taxon>
        <taxon>Arthropoda</taxon>
        <taxon>Chelicerata</taxon>
        <taxon>Arachnida</taxon>
        <taxon>Acari</taxon>
        <taxon>Parasitiformes</taxon>
        <taxon>Ixodida</taxon>
        <taxon>Ixodoidea</taxon>
        <taxon>Ixodidae</taxon>
        <taxon>Rhipicephalinae</taxon>
        <taxon>Rhipicephalus</taxon>
        <taxon>Rhipicephalus</taxon>
    </lineage>
</organism>
<dbReference type="GO" id="GO:0016485">
    <property type="term" value="P:protein processing"/>
    <property type="evidence" value="ECO:0007669"/>
    <property type="project" value="TreeGrafter"/>
</dbReference>
<feature type="region of interest" description="Disordered" evidence="1">
    <location>
        <begin position="174"/>
        <end position="247"/>
    </location>
</feature>
<accession>A0A9D4QAP0</accession>
<feature type="region of interest" description="Disordered" evidence="1">
    <location>
        <begin position="129"/>
        <end position="162"/>
    </location>
</feature>
<dbReference type="GO" id="GO:0004222">
    <property type="term" value="F:metalloendopeptidase activity"/>
    <property type="evidence" value="ECO:0007669"/>
    <property type="project" value="InterPro"/>
</dbReference>
<comment type="caution">
    <text evidence="3">The sequence shown here is derived from an EMBL/GenBank/DDBJ whole genome shotgun (WGS) entry which is preliminary data.</text>
</comment>
<dbReference type="EMBL" id="JABSTV010001247">
    <property type="protein sequence ID" value="KAH7972786.1"/>
    <property type="molecule type" value="Genomic_DNA"/>
</dbReference>
<keyword evidence="2" id="KW-0472">Membrane</keyword>
<dbReference type="AlphaFoldDB" id="A0A9D4QAP0"/>
<evidence type="ECO:0000313" key="4">
    <source>
        <dbReference type="Proteomes" id="UP000821837"/>
    </source>
</evidence>
<keyword evidence="2" id="KW-0812">Transmembrane</keyword>
<evidence type="ECO:0000313" key="3">
    <source>
        <dbReference type="EMBL" id="KAH7972786.1"/>
    </source>
</evidence>
<dbReference type="InterPro" id="IPR024079">
    <property type="entry name" value="MetalloPept_cat_dom_sf"/>
</dbReference>
<reference evidence="3" key="1">
    <citation type="journal article" date="2020" name="Cell">
        <title>Large-Scale Comparative Analyses of Tick Genomes Elucidate Their Genetic Diversity and Vector Capacities.</title>
        <authorList>
            <consortium name="Tick Genome and Microbiome Consortium (TIGMIC)"/>
            <person name="Jia N."/>
            <person name="Wang J."/>
            <person name="Shi W."/>
            <person name="Du L."/>
            <person name="Sun Y."/>
            <person name="Zhan W."/>
            <person name="Jiang J.F."/>
            <person name="Wang Q."/>
            <person name="Zhang B."/>
            <person name="Ji P."/>
            <person name="Bell-Sakyi L."/>
            <person name="Cui X.M."/>
            <person name="Yuan T.T."/>
            <person name="Jiang B.G."/>
            <person name="Yang W.F."/>
            <person name="Lam T.T."/>
            <person name="Chang Q.C."/>
            <person name="Ding S.J."/>
            <person name="Wang X.J."/>
            <person name="Zhu J.G."/>
            <person name="Ruan X.D."/>
            <person name="Zhao L."/>
            <person name="Wei J.T."/>
            <person name="Ye R.Z."/>
            <person name="Que T.C."/>
            <person name="Du C.H."/>
            <person name="Zhou Y.H."/>
            <person name="Cheng J.X."/>
            <person name="Dai P.F."/>
            <person name="Guo W.B."/>
            <person name="Han X.H."/>
            <person name="Huang E.J."/>
            <person name="Li L.F."/>
            <person name="Wei W."/>
            <person name="Gao Y.C."/>
            <person name="Liu J.Z."/>
            <person name="Shao H.Z."/>
            <person name="Wang X."/>
            <person name="Wang C.C."/>
            <person name="Yang T.C."/>
            <person name="Huo Q.B."/>
            <person name="Li W."/>
            <person name="Chen H.Y."/>
            <person name="Chen S.E."/>
            <person name="Zhou L.G."/>
            <person name="Ni X.B."/>
            <person name="Tian J.H."/>
            <person name="Sheng Y."/>
            <person name="Liu T."/>
            <person name="Pan Y.S."/>
            <person name="Xia L.Y."/>
            <person name="Li J."/>
            <person name="Zhao F."/>
            <person name="Cao W.C."/>
        </authorList>
    </citation>
    <scope>NUCLEOTIDE SEQUENCE</scope>
    <source>
        <strain evidence="3">Rsan-2018</strain>
    </source>
</reference>
<dbReference type="Gene3D" id="3.40.390.10">
    <property type="entry name" value="Collagenase (Catalytic Domain)"/>
    <property type="match status" value="2"/>
</dbReference>
<dbReference type="VEuPathDB" id="VectorBase:RSAN_056000"/>
<evidence type="ECO:0000256" key="1">
    <source>
        <dbReference type="SAM" id="MobiDB-lite"/>
    </source>
</evidence>
<feature type="compositionally biased region" description="Basic residues" evidence="1">
    <location>
        <begin position="89"/>
        <end position="99"/>
    </location>
</feature>
<keyword evidence="4" id="KW-1185">Reference proteome</keyword>
<dbReference type="InterPro" id="IPR042089">
    <property type="entry name" value="Peptidase_M13_dom_2"/>
</dbReference>